<keyword evidence="2" id="KW-1133">Transmembrane helix</keyword>
<feature type="region of interest" description="Disordered" evidence="1">
    <location>
        <begin position="77"/>
        <end position="105"/>
    </location>
</feature>
<evidence type="ECO:0000256" key="1">
    <source>
        <dbReference type="SAM" id="MobiDB-lite"/>
    </source>
</evidence>
<evidence type="ECO:0008006" key="4">
    <source>
        <dbReference type="Google" id="ProtNLM"/>
    </source>
</evidence>
<protein>
    <recommendedName>
        <fullName evidence="4">Transmembrane protein</fullName>
    </recommendedName>
</protein>
<dbReference type="EMBL" id="JH712807">
    <property type="protein sequence ID" value="EFO18890.1"/>
    <property type="molecule type" value="Genomic_DNA"/>
</dbReference>
<feature type="transmembrane region" description="Helical" evidence="2">
    <location>
        <begin position="6"/>
        <end position="23"/>
    </location>
</feature>
<feature type="compositionally biased region" description="Polar residues" evidence="1">
    <location>
        <begin position="81"/>
        <end position="91"/>
    </location>
</feature>
<dbReference type="AlphaFoldDB" id="A0A1S0TT62"/>
<reference evidence="3" key="1">
    <citation type="submission" date="2012-04" db="EMBL/GenBank/DDBJ databases">
        <title>The Genome Sequence of Loa loa.</title>
        <authorList>
            <consortium name="The Broad Institute Genome Sequencing Platform"/>
            <consortium name="Broad Institute Genome Sequencing Center for Infectious Disease"/>
            <person name="Nutman T.B."/>
            <person name="Fink D.L."/>
            <person name="Russ C."/>
            <person name="Young S."/>
            <person name="Zeng Q."/>
            <person name="Gargeya S."/>
            <person name="Alvarado L."/>
            <person name="Berlin A."/>
            <person name="Chapman S.B."/>
            <person name="Chen Z."/>
            <person name="Freedman E."/>
            <person name="Gellesch M."/>
            <person name="Goldberg J."/>
            <person name="Griggs A."/>
            <person name="Gujja S."/>
            <person name="Heilman E.R."/>
            <person name="Heiman D."/>
            <person name="Howarth C."/>
            <person name="Mehta T."/>
            <person name="Neiman D."/>
            <person name="Pearson M."/>
            <person name="Roberts A."/>
            <person name="Saif S."/>
            <person name="Shea T."/>
            <person name="Shenoy N."/>
            <person name="Sisk P."/>
            <person name="Stolte C."/>
            <person name="Sykes S."/>
            <person name="White J."/>
            <person name="Yandava C."/>
            <person name="Haas B."/>
            <person name="Henn M.R."/>
            <person name="Nusbaum C."/>
            <person name="Birren B."/>
        </authorList>
    </citation>
    <scope>NUCLEOTIDE SEQUENCE [LARGE SCALE GENOMIC DNA]</scope>
</reference>
<organism evidence="3">
    <name type="scientific">Loa loa</name>
    <name type="common">Eye worm</name>
    <name type="synonym">Filaria loa</name>
    <dbReference type="NCBI Taxonomy" id="7209"/>
    <lineage>
        <taxon>Eukaryota</taxon>
        <taxon>Metazoa</taxon>
        <taxon>Ecdysozoa</taxon>
        <taxon>Nematoda</taxon>
        <taxon>Chromadorea</taxon>
        <taxon>Rhabditida</taxon>
        <taxon>Spirurina</taxon>
        <taxon>Spiruromorpha</taxon>
        <taxon>Filarioidea</taxon>
        <taxon>Onchocercidae</taxon>
        <taxon>Loa</taxon>
    </lineage>
</organism>
<accession>A0A1S0TT62</accession>
<gene>
    <name evidence="3" type="ORF">LOAG_09605</name>
</gene>
<dbReference type="InParanoid" id="A0A1S0TT62"/>
<sequence length="105" mass="11659">MTMMVTITVTIITIVIIMIIKIINNSNGKDVDDDVDDDDIRFWKSHALNLVIASFEKTFGTFRLFVPVAEPPPLPVFPSLRTDSLPPSSFNEPHIDNDSSPGNTT</sequence>
<name>A0A1S0TT62_LOALO</name>
<dbReference type="RefSeq" id="XP_003145180.1">
    <property type="nucleotide sequence ID" value="XM_003145132.1"/>
</dbReference>
<dbReference type="KEGG" id="loa:LOAG_09605"/>
<evidence type="ECO:0000256" key="2">
    <source>
        <dbReference type="SAM" id="Phobius"/>
    </source>
</evidence>
<proteinExistence type="predicted"/>
<dbReference type="GeneID" id="9947045"/>
<evidence type="ECO:0000313" key="3">
    <source>
        <dbReference type="EMBL" id="EFO18890.1"/>
    </source>
</evidence>
<keyword evidence="2" id="KW-0812">Transmembrane</keyword>
<keyword evidence="2" id="KW-0472">Membrane</keyword>
<dbReference type="CTD" id="9947045"/>